<dbReference type="EMBL" id="JAULJE010000008">
    <property type="protein sequence ID" value="KAK1340309.1"/>
    <property type="molecule type" value="Genomic_DNA"/>
</dbReference>
<dbReference type="InterPro" id="IPR000253">
    <property type="entry name" value="FHA_dom"/>
</dbReference>
<name>A0AA40HZN1_CNENI</name>
<dbReference type="PROSITE" id="PS50006">
    <property type="entry name" value="FHA_DOMAIN"/>
    <property type="match status" value="1"/>
</dbReference>
<dbReference type="InterPro" id="IPR050923">
    <property type="entry name" value="Cell_Proc_Reg/RNA_Proc"/>
</dbReference>
<accession>A0AA40HZN1</accession>
<feature type="compositionally biased region" description="Polar residues" evidence="1">
    <location>
        <begin position="1"/>
        <end position="11"/>
    </location>
</feature>
<comment type="caution">
    <text evidence="3">The sequence shown here is derived from an EMBL/GenBank/DDBJ whole genome shotgun (WGS) entry which is preliminary data.</text>
</comment>
<reference evidence="3" key="1">
    <citation type="submission" date="2023-06" db="EMBL/GenBank/DDBJ databases">
        <title>Reference genome for the Northern bat (Eptesicus nilssonii), a most northern bat species.</title>
        <authorList>
            <person name="Laine V.N."/>
            <person name="Pulliainen A.T."/>
            <person name="Lilley T.M."/>
        </authorList>
    </citation>
    <scope>NUCLEOTIDE SEQUENCE</scope>
    <source>
        <strain evidence="3">BLF_Eptnil</strain>
        <tissue evidence="3">Kidney</tissue>
    </source>
</reference>
<evidence type="ECO:0000256" key="1">
    <source>
        <dbReference type="SAM" id="MobiDB-lite"/>
    </source>
</evidence>
<organism evidence="3 4">
    <name type="scientific">Cnephaeus nilssonii</name>
    <name type="common">Northern bat</name>
    <name type="synonym">Eptesicus nilssonii</name>
    <dbReference type="NCBI Taxonomy" id="3371016"/>
    <lineage>
        <taxon>Eukaryota</taxon>
        <taxon>Metazoa</taxon>
        <taxon>Chordata</taxon>
        <taxon>Craniata</taxon>
        <taxon>Vertebrata</taxon>
        <taxon>Euteleostomi</taxon>
        <taxon>Mammalia</taxon>
        <taxon>Eutheria</taxon>
        <taxon>Laurasiatheria</taxon>
        <taxon>Chiroptera</taxon>
        <taxon>Yangochiroptera</taxon>
        <taxon>Vespertilionidae</taxon>
        <taxon>Cnephaeus</taxon>
    </lineage>
</organism>
<dbReference type="SMART" id="SM00240">
    <property type="entry name" value="FHA"/>
    <property type="match status" value="1"/>
</dbReference>
<evidence type="ECO:0000313" key="4">
    <source>
        <dbReference type="Proteomes" id="UP001177744"/>
    </source>
</evidence>
<dbReference type="AlphaFoldDB" id="A0AA40HZN1"/>
<proteinExistence type="predicted"/>
<feature type="region of interest" description="Disordered" evidence="1">
    <location>
        <begin position="1"/>
        <end position="33"/>
    </location>
</feature>
<dbReference type="Proteomes" id="UP001177744">
    <property type="component" value="Unassembled WGS sequence"/>
</dbReference>
<keyword evidence="4" id="KW-1185">Reference proteome</keyword>
<dbReference type="Gene3D" id="2.60.200.20">
    <property type="match status" value="1"/>
</dbReference>
<dbReference type="Pfam" id="PF00498">
    <property type="entry name" value="FHA"/>
    <property type="match status" value="1"/>
</dbReference>
<evidence type="ECO:0000259" key="2">
    <source>
        <dbReference type="PROSITE" id="PS50006"/>
    </source>
</evidence>
<dbReference type="CDD" id="cd22674">
    <property type="entry name" value="FHA_PPP1R8"/>
    <property type="match status" value="1"/>
</dbReference>
<dbReference type="SUPFAM" id="SSF49879">
    <property type="entry name" value="SMAD/FHA domain"/>
    <property type="match status" value="1"/>
</dbReference>
<feature type="domain" description="FHA" evidence="2">
    <location>
        <begin position="54"/>
        <end position="106"/>
    </location>
</feature>
<dbReference type="FunFam" id="2.60.200.20:FF:000019">
    <property type="entry name" value="Nuclear inhibitor of protein phosphatase"/>
    <property type="match status" value="1"/>
</dbReference>
<sequence length="350" mass="38623">MPLLPSESSSFPACAGPAKWAGETQDGGSHEFRLQPPTVRLPDLKLIIDEKKYYLFGRNPDLCDFTIDHQSCSRVHAALVYHKHLKRVFLIDLNSTHGTFLGHIRLEPHKPQQIPIDSTVSFGASTRAYTLREKPQTLPSAVKGDEKMGGEDDELKGLLGLPEEETELDNLTEFNTAHNKRISTLTIEEGIWIFRDQRGRGRIHGEDDEIINPEDVDPSVGRFRNMVQTAVVPVKKKRMEGPGSLGLEESGSRRLQNFAFSGGLYGGLPPTHSEAGSQPHGIHGTALIGGLPMPYPNLAPDVDLTPVVPSAVNLNPTPNPAVYIPEAVNEPKKKKYAKELGRARSRRPPY</sequence>
<dbReference type="InterPro" id="IPR008984">
    <property type="entry name" value="SMAD_FHA_dom_sf"/>
</dbReference>
<evidence type="ECO:0000313" key="3">
    <source>
        <dbReference type="EMBL" id="KAK1340309.1"/>
    </source>
</evidence>
<dbReference type="PANTHER" id="PTHR23308">
    <property type="entry name" value="NUCLEAR INHIBITOR OF PROTEIN PHOSPHATASE-1"/>
    <property type="match status" value="1"/>
</dbReference>
<dbReference type="Gene3D" id="6.10.250.1290">
    <property type="match status" value="1"/>
</dbReference>
<protein>
    <recommendedName>
        <fullName evidence="2">FHA domain-containing protein</fullName>
    </recommendedName>
</protein>
<gene>
    <name evidence="3" type="ORF">QTO34_018877</name>
</gene>